<reference evidence="1" key="1">
    <citation type="submission" date="2013-07" db="EMBL/GenBank/DDBJ databases">
        <title>The genome of Eucalyptus grandis.</title>
        <authorList>
            <person name="Schmutz J."/>
            <person name="Hayes R."/>
            <person name="Myburg A."/>
            <person name="Tuskan G."/>
            <person name="Grattapaglia D."/>
            <person name="Rokhsar D.S."/>
        </authorList>
    </citation>
    <scope>NUCLEOTIDE SEQUENCE</scope>
    <source>
        <tissue evidence="1">Leaf extractions</tissue>
    </source>
</reference>
<proteinExistence type="predicted"/>
<evidence type="ECO:0000313" key="1">
    <source>
        <dbReference type="EMBL" id="KCW66494.1"/>
    </source>
</evidence>
<gene>
    <name evidence="1" type="ORF">EUGRSUZ_F00300</name>
</gene>
<organism evidence="1">
    <name type="scientific">Eucalyptus grandis</name>
    <name type="common">Flooded gum</name>
    <dbReference type="NCBI Taxonomy" id="71139"/>
    <lineage>
        <taxon>Eukaryota</taxon>
        <taxon>Viridiplantae</taxon>
        <taxon>Streptophyta</taxon>
        <taxon>Embryophyta</taxon>
        <taxon>Tracheophyta</taxon>
        <taxon>Spermatophyta</taxon>
        <taxon>Magnoliopsida</taxon>
        <taxon>eudicotyledons</taxon>
        <taxon>Gunneridae</taxon>
        <taxon>Pentapetalae</taxon>
        <taxon>rosids</taxon>
        <taxon>malvids</taxon>
        <taxon>Myrtales</taxon>
        <taxon>Myrtaceae</taxon>
        <taxon>Myrtoideae</taxon>
        <taxon>Eucalypteae</taxon>
        <taxon>Eucalyptus</taxon>
    </lineage>
</organism>
<dbReference type="EMBL" id="KK198758">
    <property type="protein sequence ID" value="KCW66494.1"/>
    <property type="molecule type" value="Genomic_DNA"/>
</dbReference>
<dbReference type="InParanoid" id="A0A059BKF4"/>
<sequence length="102" mass="10497">MGTSRRIPAPPAISTVVWCLIDILSVDTPTVLGPSPCDLAATAAAAAASLSPSLSMTTSPSPSLSLTASRANPSCSVATSFATRAWREERASVRKEKLGQLL</sequence>
<name>A0A059BKF4_EUCGR</name>
<dbReference type="AlphaFoldDB" id="A0A059BKF4"/>
<accession>A0A059BKF4</accession>
<protein>
    <submittedName>
        <fullName evidence="1">Uncharacterized protein</fullName>
    </submittedName>
</protein>
<dbReference type="Gramene" id="KCW66494">
    <property type="protein sequence ID" value="KCW66494"/>
    <property type="gene ID" value="EUGRSUZ_F00300"/>
</dbReference>